<dbReference type="OrthoDB" id="9810372at2"/>
<dbReference type="AlphaFoldDB" id="A0A3M0M3A6"/>
<gene>
    <name evidence="3" type="ORF">C9E81_20360</name>
</gene>
<dbReference type="RefSeq" id="WP_122114207.1">
    <property type="nucleotide sequence ID" value="NZ_QOKZ01000011.1"/>
</dbReference>
<comment type="similarity">
    <text evidence="1">Belongs to the ROK (NagC/XylR) family.</text>
</comment>
<dbReference type="Pfam" id="PF00480">
    <property type="entry name" value="ROK"/>
    <property type="match status" value="1"/>
</dbReference>
<dbReference type="SUPFAM" id="SSF53067">
    <property type="entry name" value="Actin-like ATPase domain"/>
    <property type="match status" value="1"/>
</dbReference>
<dbReference type="SUPFAM" id="SSF46785">
    <property type="entry name" value="Winged helix' DNA-binding domain"/>
    <property type="match status" value="1"/>
</dbReference>
<dbReference type="Proteomes" id="UP000273516">
    <property type="component" value="Unassembled WGS sequence"/>
</dbReference>
<protein>
    <submittedName>
        <fullName evidence="3">ROK family transcriptional regulator</fullName>
    </submittedName>
</protein>
<dbReference type="CDD" id="cd24073">
    <property type="entry name" value="ASKHA_ATPase_ROK_CYANR"/>
    <property type="match status" value="1"/>
</dbReference>
<dbReference type="PANTHER" id="PTHR18964">
    <property type="entry name" value="ROK (REPRESSOR, ORF, KINASE) FAMILY"/>
    <property type="match status" value="1"/>
</dbReference>
<evidence type="ECO:0000256" key="2">
    <source>
        <dbReference type="SAM" id="MobiDB-lite"/>
    </source>
</evidence>
<dbReference type="Gene3D" id="3.30.420.40">
    <property type="match status" value="2"/>
</dbReference>
<keyword evidence="4" id="KW-1185">Reference proteome</keyword>
<evidence type="ECO:0000313" key="4">
    <source>
        <dbReference type="Proteomes" id="UP000273516"/>
    </source>
</evidence>
<dbReference type="InterPro" id="IPR036388">
    <property type="entry name" value="WH-like_DNA-bd_sf"/>
</dbReference>
<dbReference type="PANTHER" id="PTHR18964:SF149">
    <property type="entry name" value="BIFUNCTIONAL UDP-N-ACETYLGLUCOSAMINE 2-EPIMERASE_N-ACETYLMANNOSAMINE KINASE"/>
    <property type="match status" value="1"/>
</dbReference>
<dbReference type="InterPro" id="IPR036390">
    <property type="entry name" value="WH_DNA-bd_sf"/>
</dbReference>
<reference evidence="3 4" key="1">
    <citation type="submission" date="2018-07" db="EMBL/GenBank/DDBJ databases">
        <authorList>
            <person name="Zhang Y."/>
            <person name="Wang L."/>
            <person name="Ma S."/>
        </authorList>
    </citation>
    <scope>NUCLEOTIDE SEQUENCE [LARGE SCALE GENOMIC DNA]</scope>
    <source>
        <strain evidence="3 4">4-2</strain>
    </source>
</reference>
<feature type="region of interest" description="Disordered" evidence="2">
    <location>
        <begin position="1"/>
        <end position="28"/>
    </location>
</feature>
<dbReference type="InterPro" id="IPR000600">
    <property type="entry name" value="ROK"/>
</dbReference>
<proteinExistence type="inferred from homology"/>
<dbReference type="EMBL" id="QOKZ01000011">
    <property type="protein sequence ID" value="RMC31643.1"/>
    <property type="molecule type" value="Genomic_DNA"/>
</dbReference>
<dbReference type="Pfam" id="PF13412">
    <property type="entry name" value="HTH_24"/>
    <property type="match status" value="1"/>
</dbReference>
<accession>A0A3M0M3A6</accession>
<name>A0A3M0M3A6_9RHOB</name>
<sequence length="424" mass="44969">MAKDDISSPPAPAPVSGSGPLLPPQDRGVRPLRQQVLEQIRACGQISRSEVAKELGISPASVSAIVSGLVAEGLVTEIEGAPRESGRGRPPVALKIVPEAGFVVGINLRFGLMTAVVLDFAGNEVANVTVGSDHSRLDLDAITKRIDAGFAGVLAKAGLAPTDIAATGVGIPGYVQEVTGLVYWSPILKMRNVNLGDLLSNRLSCPVFLDNDVNLLALAELWFGVGRGLSDFAVVTIEQGVGMGSVQGGRIFRGARGLGLELGHTTMQIDGALCRCGQRGCLEAYVADYALVREASTALDWENNPVPSPAQMIEILFDQAKAGNQEAQLIFRRAGRYLSAGMANMIRLFDPELVILSGARLRYDFLYAEEVLSEVHRFSDRLGRPRTPIEVHTWGDLVWARGAAALALSEITAQVGQAAEAASP</sequence>
<dbReference type="Gene3D" id="1.10.10.10">
    <property type="entry name" value="Winged helix-like DNA-binding domain superfamily/Winged helix DNA-binding domain"/>
    <property type="match status" value="1"/>
</dbReference>
<evidence type="ECO:0000256" key="1">
    <source>
        <dbReference type="ARBA" id="ARBA00006479"/>
    </source>
</evidence>
<dbReference type="InterPro" id="IPR043129">
    <property type="entry name" value="ATPase_NBD"/>
</dbReference>
<evidence type="ECO:0000313" key="3">
    <source>
        <dbReference type="EMBL" id="RMC31643.1"/>
    </source>
</evidence>
<comment type="caution">
    <text evidence="3">The sequence shown here is derived from an EMBL/GenBank/DDBJ whole genome shotgun (WGS) entry which is preliminary data.</text>
</comment>
<organism evidence="3 4">
    <name type="scientific">Paracoccus alkanivorans</name>
    <dbReference type="NCBI Taxonomy" id="2116655"/>
    <lineage>
        <taxon>Bacteria</taxon>
        <taxon>Pseudomonadati</taxon>
        <taxon>Pseudomonadota</taxon>
        <taxon>Alphaproteobacteria</taxon>
        <taxon>Rhodobacterales</taxon>
        <taxon>Paracoccaceae</taxon>
        <taxon>Paracoccus</taxon>
    </lineage>
</organism>